<dbReference type="PANTHER" id="PTHR48025">
    <property type="entry name" value="OS02G0815200 PROTEIN"/>
    <property type="match status" value="1"/>
</dbReference>
<evidence type="ECO:0000313" key="5">
    <source>
        <dbReference type="EMBL" id="OXA43989.1"/>
    </source>
</evidence>
<sequence length="714" mass="77046">DMKVNWAASSPITQSKPDTSSPHFLDLVGHTACLKIAKTDSDLLFPSSALSPPQFHAKVYLPANCCCPSGPAAGLLTSPLLRHPSGMLATMSALMLPTTASVAHMGATAPSHMPLLAVGPNTKHGLDGLKSPSGSKSEHYHIFVGDLSPEIETQALRDAFANFGEISFLLFPKGYGFVSFVKKTEAESAITAMNGQWLGNRSIRTNWATRKPPPPKAEGGGGRRERSTKVHQEEKKWVQRNGKRVEQVKSMDALSAFSLLSCYKSGAQRQAFHGPAYPLSAIFCSPDYILLHLVVLWRKFASTESTIAHSLFMCATAKSCMSEIIRRKGDEVAVIYNSTLDPIASERSKAQGLLRFDDDADITFVSGMLQPFSIVLVSRFTRRREGVVVVVGCGERTGVDKLGCRRESYQSLSDGREELGSGNWKEKAQWSVAGKSARAVGHIRLQLSVMIALFPPGRQVNRDSTKQKERTYAVCCVLQSLVYVSGGNSKQLTFDEVYNQSSPTNCTVYCGGITNGLSEELMQKTFAPFGQIQEIRVFKDKGYAFIRFGTKESATHAIVAVHNTEINGQTVKCSWGKEAGDPANVSNQVSNFGYGSIAAAGASQYPYAYGQQMGYWYPQGYPAAAQMQNQFLQGMQGYSTYGNFGYQQGAYMGNVGGMQGVTSWGQGLGCGSAATPQMTGAQNAAATAAVLQQPNAGGPLMAAAAAYPMQQFQV</sequence>
<keyword evidence="1 2" id="KW-0694">RNA-binding</keyword>
<feature type="domain" description="RRM" evidence="4">
    <location>
        <begin position="140"/>
        <end position="210"/>
    </location>
</feature>
<dbReference type="EMBL" id="LNIX01000020">
    <property type="protein sequence ID" value="OXA43989.1"/>
    <property type="molecule type" value="Genomic_DNA"/>
</dbReference>
<evidence type="ECO:0000313" key="6">
    <source>
        <dbReference type="Proteomes" id="UP000198287"/>
    </source>
</evidence>
<dbReference type="GO" id="GO:0003729">
    <property type="term" value="F:mRNA binding"/>
    <property type="evidence" value="ECO:0007669"/>
    <property type="project" value="TreeGrafter"/>
</dbReference>
<dbReference type="InterPro" id="IPR035979">
    <property type="entry name" value="RBD_domain_sf"/>
</dbReference>
<dbReference type="GO" id="GO:0005634">
    <property type="term" value="C:nucleus"/>
    <property type="evidence" value="ECO:0007669"/>
    <property type="project" value="TreeGrafter"/>
</dbReference>
<dbReference type="FunFam" id="3.30.70.330:FF:000317">
    <property type="entry name" value="Rox8, isoform B"/>
    <property type="match status" value="1"/>
</dbReference>
<dbReference type="InterPro" id="IPR050502">
    <property type="entry name" value="Euk_RNA-bind_prot"/>
</dbReference>
<dbReference type="InterPro" id="IPR003954">
    <property type="entry name" value="RRM_euk-type"/>
</dbReference>
<dbReference type="SMART" id="SM00361">
    <property type="entry name" value="RRM_1"/>
    <property type="match status" value="1"/>
</dbReference>
<dbReference type="STRING" id="158441.A0A226DFN5"/>
<dbReference type="SMART" id="SM00360">
    <property type="entry name" value="RRM"/>
    <property type="match status" value="2"/>
</dbReference>
<protein>
    <submittedName>
        <fullName evidence="5">Nucleolysin TIA-1</fullName>
    </submittedName>
</protein>
<dbReference type="OrthoDB" id="439808at2759"/>
<dbReference type="Proteomes" id="UP000198287">
    <property type="component" value="Unassembled WGS sequence"/>
</dbReference>
<feature type="region of interest" description="Disordered" evidence="3">
    <location>
        <begin position="1"/>
        <end position="21"/>
    </location>
</feature>
<dbReference type="Pfam" id="PF00076">
    <property type="entry name" value="RRM_1"/>
    <property type="match status" value="2"/>
</dbReference>
<organism evidence="5 6">
    <name type="scientific">Folsomia candida</name>
    <name type="common">Springtail</name>
    <dbReference type="NCBI Taxonomy" id="158441"/>
    <lineage>
        <taxon>Eukaryota</taxon>
        <taxon>Metazoa</taxon>
        <taxon>Ecdysozoa</taxon>
        <taxon>Arthropoda</taxon>
        <taxon>Hexapoda</taxon>
        <taxon>Collembola</taxon>
        <taxon>Entomobryomorpha</taxon>
        <taxon>Isotomoidea</taxon>
        <taxon>Isotomidae</taxon>
        <taxon>Proisotominae</taxon>
        <taxon>Folsomia</taxon>
    </lineage>
</organism>
<dbReference type="InterPro" id="IPR000504">
    <property type="entry name" value="RRM_dom"/>
</dbReference>
<feature type="compositionally biased region" description="Polar residues" evidence="3">
    <location>
        <begin position="7"/>
        <end position="21"/>
    </location>
</feature>
<feature type="compositionally biased region" description="Basic and acidic residues" evidence="3">
    <location>
        <begin position="221"/>
        <end position="234"/>
    </location>
</feature>
<name>A0A226DFN5_FOLCA</name>
<dbReference type="SUPFAM" id="SSF54928">
    <property type="entry name" value="RNA-binding domain, RBD"/>
    <property type="match status" value="2"/>
</dbReference>
<feature type="non-terminal residue" evidence="5">
    <location>
        <position position="1"/>
    </location>
</feature>
<evidence type="ECO:0000256" key="3">
    <source>
        <dbReference type="SAM" id="MobiDB-lite"/>
    </source>
</evidence>
<dbReference type="CDD" id="cd12354">
    <property type="entry name" value="RRM3_TIA1_like"/>
    <property type="match status" value="1"/>
</dbReference>
<evidence type="ECO:0000256" key="2">
    <source>
        <dbReference type="PROSITE-ProRule" id="PRU00176"/>
    </source>
</evidence>
<feature type="region of interest" description="Disordered" evidence="3">
    <location>
        <begin position="205"/>
        <end position="234"/>
    </location>
</feature>
<proteinExistence type="predicted"/>
<dbReference type="PANTHER" id="PTHR48025:SF20">
    <property type="entry name" value="TIA1 CYTOTOXIC GRANULE ASSOCIATED RNA BINDING PROTEIN"/>
    <property type="match status" value="1"/>
</dbReference>
<dbReference type="InterPro" id="IPR012677">
    <property type="entry name" value="Nucleotide-bd_a/b_plait_sf"/>
</dbReference>
<accession>A0A226DFN5</accession>
<evidence type="ECO:0000256" key="1">
    <source>
        <dbReference type="ARBA" id="ARBA00022884"/>
    </source>
</evidence>
<evidence type="ECO:0000259" key="4">
    <source>
        <dbReference type="PROSITE" id="PS50102"/>
    </source>
</evidence>
<reference evidence="5 6" key="1">
    <citation type="submission" date="2015-12" db="EMBL/GenBank/DDBJ databases">
        <title>The genome of Folsomia candida.</title>
        <authorList>
            <person name="Faddeeva A."/>
            <person name="Derks M.F."/>
            <person name="Anvar Y."/>
            <person name="Smit S."/>
            <person name="Van Straalen N."/>
            <person name="Roelofs D."/>
        </authorList>
    </citation>
    <scope>NUCLEOTIDE SEQUENCE [LARGE SCALE GENOMIC DNA]</scope>
    <source>
        <strain evidence="5 6">VU population</strain>
        <tissue evidence="5">Whole body</tissue>
    </source>
</reference>
<gene>
    <name evidence="5" type="ORF">Fcan01_21347</name>
</gene>
<comment type="caution">
    <text evidence="5">The sequence shown here is derived from an EMBL/GenBank/DDBJ whole genome shotgun (WGS) entry which is preliminary data.</text>
</comment>
<dbReference type="AlphaFoldDB" id="A0A226DFN5"/>
<feature type="domain" description="RRM" evidence="4">
    <location>
        <begin position="506"/>
        <end position="578"/>
    </location>
</feature>
<keyword evidence="6" id="KW-1185">Reference proteome</keyword>
<dbReference type="Gene3D" id="3.30.70.330">
    <property type="match status" value="2"/>
</dbReference>
<dbReference type="PROSITE" id="PS50102">
    <property type="entry name" value="RRM"/>
    <property type="match status" value="2"/>
</dbReference>